<gene>
    <name evidence="1" type="ORF">LACBIDRAFT_329007</name>
</gene>
<name>B0DGR5_LACBS</name>
<keyword evidence="2" id="KW-1185">Reference proteome</keyword>
<sequence>MSVPRFSALLGLGIRIPSPFIRFAPFSDMLRPSYSSNFSITLVSKNRTSIPSNKIHSMTKNHGMDARSLWIQDTHLEKQEDAAFCEISQPGGRYRLVFEGWRLKLSDRELCRRGIEGPTGKSMAHFKEFCGKRSEPKKQALSALLQRRFHAMPDILIGDSVDGRGGDSDGTGGEMAPRYLYYRLYTKDGAIQSFNPIYSNDPSISRILPKSITPPHTALSLKKHLCKIEGVAGSNALLFEALSSDAAIPDSTRLKLRGHLGLGVSSREPMALVVGVVEVENRSSGPDQAQEVVSENPDQHETHYIYYRVYDEEGEVNSRTAFDGNDASLGRVDTLSVAPPYTVASLKSCIAKAEHIVDREIQLFEDTDGEALMKDADRASFRAETFPGCLEDDPLALIYGPKKLVQGPTMTRPIQANTYCSG</sequence>
<dbReference type="RefSeq" id="XP_001883178.1">
    <property type="nucleotide sequence ID" value="XM_001883143.1"/>
</dbReference>
<dbReference type="KEGG" id="lbc:LACBIDRAFT_329007"/>
<dbReference type="AlphaFoldDB" id="B0DGR5"/>
<dbReference type="GeneID" id="6078640"/>
<organism evidence="2">
    <name type="scientific">Laccaria bicolor (strain S238N-H82 / ATCC MYA-4686)</name>
    <name type="common">Bicoloured deceiver</name>
    <name type="synonym">Laccaria laccata var. bicolor</name>
    <dbReference type="NCBI Taxonomy" id="486041"/>
    <lineage>
        <taxon>Eukaryota</taxon>
        <taxon>Fungi</taxon>
        <taxon>Dikarya</taxon>
        <taxon>Basidiomycota</taxon>
        <taxon>Agaricomycotina</taxon>
        <taxon>Agaricomycetes</taxon>
        <taxon>Agaricomycetidae</taxon>
        <taxon>Agaricales</taxon>
        <taxon>Agaricineae</taxon>
        <taxon>Hydnangiaceae</taxon>
        <taxon>Laccaria</taxon>
    </lineage>
</organism>
<accession>B0DGR5</accession>
<evidence type="ECO:0000313" key="2">
    <source>
        <dbReference type="Proteomes" id="UP000001194"/>
    </source>
</evidence>
<evidence type="ECO:0000313" key="1">
    <source>
        <dbReference type="EMBL" id="EDR06317.1"/>
    </source>
</evidence>
<dbReference type="EMBL" id="DS547109">
    <property type="protein sequence ID" value="EDR06317.1"/>
    <property type="molecule type" value="Genomic_DNA"/>
</dbReference>
<proteinExistence type="predicted"/>
<protein>
    <submittedName>
        <fullName evidence="1">Predicted protein</fullName>
    </submittedName>
</protein>
<dbReference type="HOGENOM" id="CLU_650638_0_0_1"/>
<dbReference type="OrthoDB" id="2974017at2759"/>
<dbReference type="InParanoid" id="B0DGR5"/>
<reference evidence="1 2" key="1">
    <citation type="journal article" date="2008" name="Nature">
        <title>The genome of Laccaria bicolor provides insights into mycorrhizal symbiosis.</title>
        <authorList>
            <person name="Martin F."/>
            <person name="Aerts A."/>
            <person name="Ahren D."/>
            <person name="Brun A."/>
            <person name="Danchin E.G.J."/>
            <person name="Duchaussoy F."/>
            <person name="Gibon J."/>
            <person name="Kohler A."/>
            <person name="Lindquist E."/>
            <person name="Pereda V."/>
            <person name="Salamov A."/>
            <person name="Shapiro H.J."/>
            <person name="Wuyts J."/>
            <person name="Blaudez D."/>
            <person name="Buee M."/>
            <person name="Brokstein P."/>
            <person name="Canbaeck B."/>
            <person name="Cohen D."/>
            <person name="Courty P.E."/>
            <person name="Coutinho P.M."/>
            <person name="Delaruelle C."/>
            <person name="Detter J.C."/>
            <person name="Deveau A."/>
            <person name="DiFazio S."/>
            <person name="Duplessis S."/>
            <person name="Fraissinet-Tachet L."/>
            <person name="Lucic E."/>
            <person name="Frey-Klett P."/>
            <person name="Fourrey C."/>
            <person name="Feussner I."/>
            <person name="Gay G."/>
            <person name="Grimwood J."/>
            <person name="Hoegger P.J."/>
            <person name="Jain P."/>
            <person name="Kilaru S."/>
            <person name="Labbe J."/>
            <person name="Lin Y.C."/>
            <person name="Legue V."/>
            <person name="Le Tacon F."/>
            <person name="Marmeisse R."/>
            <person name="Melayah D."/>
            <person name="Montanini B."/>
            <person name="Muratet M."/>
            <person name="Nehls U."/>
            <person name="Niculita-Hirzel H."/>
            <person name="Oudot-Le Secq M.P."/>
            <person name="Peter M."/>
            <person name="Quesneville H."/>
            <person name="Rajashekar B."/>
            <person name="Reich M."/>
            <person name="Rouhier N."/>
            <person name="Schmutz J."/>
            <person name="Yin T."/>
            <person name="Chalot M."/>
            <person name="Henrissat B."/>
            <person name="Kuees U."/>
            <person name="Lucas S."/>
            <person name="Van de Peer Y."/>
            <person name="Podila G.K."/>
            <person name="Polle A."/>
            <person name="Pukkila P.J."/>
            <person name="Richardson P.M."/>
            <person name="Rouze P."/>
            <person name="Sanders I.R."/>
            <person name="Stajich J.E."/>
            <person name="Tunlid A."/>
            <person name="Tuskan G."/>
            <person name="Grigoriev I.V."/>
        </authorList>
    </citation>
    <scope>NUCLEOTIDE SEQUENCE [LARGE SCALE GENOMIC DNA]</scope>
    <source>
        <strain evidence="2">S238N-H82 / ATCC MYA-4686</strain>
    </source>
</reference>
<dbReference type="Proteomes" id="UP000001194">
    <property type="component" value="Unassembled WGS sequence"/>
</dbReference>